<dbReference type="SUPFAM" id="SSF48208">
    <property type="entry name" value="Six-hairpin glycosidases"/>
    <property type="match status" value="1"/>
</dbReference>
<protein>
    <submittedName>
        <fullName evidence="1">Uncharacterized protein</fullName>
    </submittedName>
</protein>
<feature type="non-terminal residue" evidence="1">
    <location>
        <position position="1"/>
    </location>
</feature>
<dbReference type="Proteomes" id="UP001519887">
    <property type="component" value="Unassembled WGS sequence"/>
</dbReference>
<proteinExistence type="predicted"/>
<comment type="caution">
    <text evidence="1">The sequence shown here is derived from an EMBL/GenBank/DDBJ whole genome shotgun (WGS) entry which is preliminary data.</text>
</comment>
<name>A0ABS7CCV7_9BACL</name>
<evidence type="ECO:0000313" key="2">
    <source>
        <dbReference type="Proteomes" id="UP001519887"/>
    </source>
</evidence>
<reference evidence="1 2" key="1">
    <citation type="submission" date="2021-07" db="EMBL/GenBank/DDBJ databases">
        <title>Paenibacillus radiodurans sp. nov., isolated from the southeastern edge of Tengger Desert.</title>
        <authorList>
            <person name="Zhang G."/>
        </authorList>
    </citation>
    <scope>NUCLEOTIDE SEQUENCE [LARGE SCALE GENOMIC DNA]</scope>
    <source>
        <strain evidence="1 2">CCM 7311</strain>
    </source>
</reference>
<sequence length="116" mass="13032">QPGLVEHYNSATGEPLSDEQEYNHSFYIDLLITHVAGLSVESDRLVLDPIDTGLDYFCLERVRAAGAEIRITYRKPGSAPDAADIEEGYRLFVNGKLVFSSGRLCRFELPLREIRS</sequence>
<accession>A0ABS7CCV7</accession>
<dbReference type="EMBL" id="JAHZIK010001323">
    <property type="protein sequence ID" value="MBW7458738.1"/>
    <property type="molecule type" value="Genomic_DNA"/>
</dbReference>
<organism evidence="1 2">
    <name type="scientific">Paenibacillus sepulcri</name>
    <dbReference type="NCBI Taxonomy" id="359917"/>
    <lineage>
        <taxon>Bacteria</taxon>
        <taxon>Bacillati</taxon>
        <taxon>Bacillota</taxon>
        <taxon>Bacilli</taxon>
        <taxon>Bacillales</taxon>
        <taxon>Paenibacillaceae</taxon>
        <taxon>Paenibacillus</taxon>
    </lineage>
</organism>
<dbReference type="InterPro" id="IPR008928">
    <property type="entry name" value="6-hairpin_glycosidase_sf"/>
</dbReference>
<evidence type="ECO:0000313" key="1">
    <source>
        <dbReference type="EMBL" id="MBW7458738.1"/>
    </source>
</evidence>
<gene>
    <name evidence="1" type="ORF">K0U00_32305</name>
</gene>
<keyword evidence="2" id="KW-1185">Reference proteome</keyword>